<dbReference type="Gene3D" id="3.40.50.720">
    <property type="entry name" value="NAD(P)-binding Rossmann-like Domain"/>
    <property type="match status" value="1"/>
</dbReference>
<dbReference type="GO" id="GO:0008206">
    <property type="term" value="P:bile acid metabolic process"/>
    <property type="evidence" value="ECO:0007669"/>
    <property type="project" value="UniProtKB-ARBA"/>
</dbReference>
<dbReference type="FunFam" id="3.40.50.720:FF:000084">
    <property type="entry name" value="Short-chain dehydrogenase reductase"/>
    <property type="match status" value="1"/>
</dbReference>
<dbReference type="GO" id="GO:0016491">
    <property type="term" value="F:oxidoreductase activity"/>
    <property type="evidence" value="ECO:0007669"/>
    <property type="project" value="UniProtKB-KW"/>
</dbReference>
<dbReference type="RefSeq" id="WP_120113002.1">
    <property type="nucleotide sequence ID" value="NZ_QXQB01000004.1"/>
</dbReference>
<keyword evidence="2" id="KW-0560">Oxidoreductase</keyword>
<evidence type="ECO:0000313" key="4">
    <source>
        <dbReference type="Proteomes" id="UP000267798"/>
    </source>
</evidence>
<dbReference type="InterPro" id="IPR036291">
    <property type="entry name" value="NAD(P)-bd_dom_sf"/>
</dbReference>
<dbReference type="AlphaFoldDB" id="A0A3A6PQP9"/>
<evidence type="ECO:0000256" key="1">
    <source>
        <dbReference type="ARBA" id="ARBA00006484"/>
    </source>
</evidence>
<evidence type="ECO:0000256" key="2">
    <source>
        <dbReference type="ARBA" id="ARBA00023002"/>
    </source>
</evidence>
<keyword evidence="4" id="KW-1185">Reference proteome</keyword>
<evidence type="ECO:0000313" key="3">
    <source>
        <dbReference type="EMBL" id="RJX38183.1"/>
    </source>
</evidence>
<dbReference type="InterPro" id="IPR002347">
    <property type="entry name" value="SDR_fam"/>
</dbReference>
<gene>
    <name evidence="3" type="ORF">D3P09_19140</name>
</gene>
<dbReference type="PRINTS" id="PR00081">
    <property type="entry name" value="GDHRDH"/>
</dbReference>
<dbReference type="OrthoDB" id="112317at2"/>
<reference evidence="3 4" key="1">
    <citation type="submission" date="2018-09" db="EMBL/GenBank/DDBJ databases">
        <title>Paenibacillus aracenensis nov. sp. isolated from a cave in southern Spain.</title>
        <authorList>
            <person name="Jurado V."/>
            <person name="Gutierrez-Patricio S."/>
            <person name="Gonzalez-Pimentel J.L."/>
            <person name="Miller A.Z."/>
            <person name="Laiz L."/>
            <person name="Saiz-Jimenez C."/>
        </authorList>
    </citation>
    <scope>NUCLEOTIDE SEQUENCE [LARGE SCALE GENOMIC DNA]</scope>
    <source>
        <strain evidence="3 4">JCM 19203</strain>
    </source>
</reference>
<organism evidence="3 4">
    <name type="scientific">Paenibacillus pinisoli</name>
    <dbReference type="NCBI Taxonomy" id="1276110"/>
    <lineage>
        <taxon>Bacteria</taxon>
        <taxon>Bacillati</taxon>
        <taxon>Bacillota</taxon>
        <taxon>Bacilli</taxon>
        <taxon>Bacillales</taxon>
        <taxon>Paenibacillaceae</taxon>
        <taxon>Paenibacillus</taxon>
    </lineage>
</organism>
<dbReference type="InterPro" id="IPR020904">
    <property type="entry name" value="Sc_DH/Rdtase_CS"/>
</dbReference>
<dbReference type="PANTHER" id="PTHR43477:SF1">
    <property type="entry name" value="DIHYDROANTICAPSIN 7-DEHYDROGENASE"/>
    <property type="match status" value="1"/>
</dbReference>
<dbReference type="Proteomes" id="UP000267798">
    <property type="component" value="Unassembled WGS sequence"/>
</dbReference>
<name>A0A3A6PQP9_9BACL</name>
<dbReference type="PROSITE" id="PS00061">
    <property type="entry name" value="ADH_SHORT"/>
    <property type="match status" value="1"/>
</dbReference>
<dbReference type="PRINTS" id="PR00080">
    <property type="entry name" value="SDRFAMILY"/>
</dbReference>
<dbReference type="CDD" id="cd05233">
    <property type="entry name" value="SDR_c"/>
    <property type="match status" value="1"/>
</dbReference>
<accession>A0A3A6PQP9</accession>
<dbReference type="EMBL" id="QXQB01000004">
    <property type="protein sequence ID" value="RJX38183.1"/>
    <property type="molecule type" value="Genomic_DNA"/>
</dbReference>
<comment type="caution">
    <text evidence="3">The sequence shown here is derived from an EMBL/GenBank/DDBJ whole genome shotgun (WGS) entry which is preliminary data.</text>
</comment>
<dbReference type="InterPro" id="IPR051122">
    <property type="entry name" value="SDR_DHRS6-like"/>
</dbReference>
<proteinExistence type="inferred from homology"/>
<dbReference type="NCBIfam" id="NF005559">
    <property type="entry name" value="PRK07231.1"/>
    <property type="match status" value="1"/>
</dbReference>
<dbReference type="Pfam" id="PF13561">
    <property type="entry name" value="adh_short_C2"/>
    <property type="match status" value="1"/>
</dbReference>
<sequence length="253" mass="26828">MRLLGKRAVVTGAARGIGLAIAERFLQEGASVVLIDRDGAELEAALRVLAPYEERTAAEVCDLRSLPELEQAAASAFGKFGGVDILVNNAGIAFREPFMAISMERWEAVFDVNVRAVFRLGQLAADCMARQGKGGVILNMSSKNGLTASGELAHYNASKAAVILLTESMAVELAGFGIRVNAVAPGFVDTPLDRKLREENGLPAYSEHTPMKRGGTVMEVANAFLFLASDEASYITGTTLRVDGGHLANGSEL</sequence>
<comment type="similarity">
    <text evidence="1">Belongs to the short-chain dehydrogenases/reductases (SDR) family.</text>
</comment>
<dbReference type="SUPFAM" id="SSF51735">
    <property type="entry name" value="NAD(P)-binding Rossmann-fold domains"/>
    <property type="match status" value="1"/>
</dbReference>
<dbReference type="PANTHER" id="PTHR43477">
    <property type="entry name" value="DIHYDROANTICAPSIN 7-DEHYDROGENASE"/>
    <property type="match status" value="1"/>
</dbReference>
<protein>
    <submittedName>
        <fullName evidence="3">SDR family oxidoreductase</fullName>
    </submittedName>
</protein>